<comment type="caution">
    <text evidence="2">The sequence shown here is derived from an EMBL/GenBank/DDBJ whole genome shotgun (WGS) entry which is preliminary data.</text>
</comment>
<name>A0A8T3BKQ2_DENNO</name>
<feature type="compositionally biased region" description="Polar residues" evidence="1">
    <location>
        <begin position="29"/>
        <end position="42"/>
    </location>
</feature>
<sequence>MFQSLILSYHILLHSYNYLKPFQSIRTTTKSGNPNLEQSAEVSNDLKKRVSNDLT</sequence>
<dbReference type="Proteomes" id="UP000829196">
    <property type="component" value="Unassembled WGS sequence"/>
</dbReference>
<feature type="compositionally biased region" description="Basic and acidic residues" evidence="1">
    <location>
        <begin position="44"/>
        <end position="55"/>
    </location>
</feature>
<evidence type="ECO:0000313" key="2">
    <source>
        <dbReference type="EMBL" id="KAI0511778.1"/>
    </source>
</evidence>
<proteinExistence type="predicted"/>
<gene>
    <name evidence="2" type="ORF">KFK09_012410</name>
</gene>
<dbReference type="AlphaFoldDB" id="A0A8T3BKQ2"/>
<evidence type="ECO:0000256" key="1">
    <source>
        <dbReference type="SAM" id="MobiDB-lite"/>
    </source>
</evidence>
<keyword evidence="3" id="KW-1185">Reference proteome</keyword>
<dbReference type="EMBL" id="JAGYWB010000009">
    <property type="protein sequence ID" value="KAI0511778.1"/>
    <property type="molecule type" value="Genomic_DNA"/>
</dbReference>
<reference evidence="2" key="1">
    <citation type="journal article" date="2022" name="Front. Genet.">
        <title>Chromosome-Scale Assembly of the Dendrobium nobile Genome Provides Insights Into the Molecular Mechanism of the Biosynthesis of the Medicinal Active Ingredient of Dendrobium.</title>
        <authorList>
            <person name="Xu Q."/>
            <person name="Niu S.-C."/>
            <person name="Li K.-L."/>
            <person name="Zheng P.-J."/>
            <person name="Zhang X.-J."/>
            <person name="Jia Y."/>
            <person name="Liu Y."/>
            <person name="Niu Y.-X."/>
            <person name="Yu L.-H."/>
            <person name="Chen D.-F."/>
            <person name="Zhang G.-Q."/>
        </authorList>
    </citation>
    <scope>NUCLEOTIDE SEQUENCE</scope>
    <source>
        <tissue evidence="2">Leaf</tissue>
    </source>
</reference>
<organism evidence="2 3">
    <name type="scientific">Dendrobium nobile</name>
    <name type="common">Orchid</name>
    <dbReference type="NCBI Taxonomy" id="94219"/>
    <lineage>
        <taxon>Eukaryota</taxon>
        <taxon>Viridiplantae</taxon>
        <taxon>Streptophyta</taxon>
        <taxon>Embryophyta</taxon>
        <taxon>Tracheophyta</taxon>
        <taxon>Spermatophyta</taxon>
        <taxon>Magnoliopsida</taxon>
        <taxon>Liliopsida</taxon>
        <taxon>Asparagales</taxon>
        <taxon>Orchidaceae</taxon>
        <taxon>Epidendroideae</taxon>
        <taxon>Malaxideae</taxon>
        <taxon>Dendrobiinae</taxon>
        <taxon>Dendrobium</taxon>
    </lineage>
</organism>
<accession>A0A8T3BKQ2</accession>
<feature type="region of interest" description="Disordered" evidence="1">
    <location>
        <begin position="29"/>
        <end position="55"/>
    </location>
</feature>
<protein>
    <submittedName>
        <fullName evidence="2">Uncharacterized protein</fullName>
    </submittedName>
</protein>
<evidence type="ECO:0000313" key="3">
    <source>
        <dbReference type="Proteomes" id="UP000829196"/>
    </source>
</evidence>